<proteinExistence type="predicted"/>
<accession>A0A1F7YCG8</accession>
<evidence type="ECO:0000313" key="2">
    <source>
        <dbReference type="EMBL" id="OGM24993.1"/>
    </source>
</evidence>
<dbReference type="Gene3D" id="3.20.20.70">
    <property type="entry name" value="Aldolase class I"/>
    <property type="match status" value="1"/>
</dbReference>
<protein>
    <recommendedName>
        <fullName evidence="1">IMP dehydrogenase/GMP reductase domain-containing protein</fullName>
    </recommendedName>
</protein>
<feature type="domain" description="IMP dehydrogenase/GMP reductase" evidence="1">
    <location>
        <begin position="297"/>
        <end position="544"/>
    </location>
</feature>
<dbReference type="EMBL" id="MGGI01000024">
    <property type="protein sequence ID" value="OGM24993.1"/>
    <property type="molecule type" value="Genomic_DNA"/>
</dbReference>
<gene>
    <name evidence="2" type="ORF">A2627_04990</name>
</gene>
<dbReference type="Proteomes" id="UP000178851">
    <property type="component" value="Unassembled WGS sequence"/>
</dbReference>
<dbReference type="InterPro" id="IPR001093">
    <property type="entry name" value="IMP_DH_GMPRt"/>
</dbReference>
<comment type="caution">
    <text evidence="2">The sequence shown here is derived from an EMBL/GenBank/DDBJ whole genome shotgun (WGS) entry which is preliminary data.</text>
</comment>
<dbReference type="SUPFAM" id="SSF51412">
    <property type="entry name" value="Inosine monophosphate dehydrogenase (IMPDH)"/>
    <property type="match status" value="1"/>
</dbReference>
<organism evidence="2 3">
    <name type="scientific">Candidatus Woesebacteria bacterium RIFCSPHIGHO2_01_FULL_39_28</name>
    <dbReference type="NCBI Taxonomy" id="1802496"/>
    <lineage>
        <taxon>Bacteria</taxon>
        <taxon>Candidatus Woeseibacteriota</taxon>
    </lineage>
</organism>
<dbReference type="GO" id="GO:0003824">
    <property type="term" value="F:catalytic activity"/>
    <property type="evidence" value="ECO:0007669"/>
    <property type="project" value="InterPro"/>
</dbReference>
<dbReference type="Pfam" id="PF00478">
    <property type="entry name" value="IMPDH"/>
    <property type="match status" value="1"/>
</dbReference>
<dbReference type="InterPro" id="IPR013785">
    <property type="entry name" value="Aldolase_TIM"/>
</dbReference>
<sequence length="614" mass="69104">MGGFLLYSAKDNSLSNGEVKTKPPLNKNILSSSGYKGYERYFNSSLGDKAEWMKLHDLDGEIYEKEKTDNYSVFALGNGFQQDNFGQGLLLTDIDKEKVHRLELKKSAQWRIRKAMAQRAFYLSLCNSTERIKRIINLENNSSRKMSIARPILFPYFEDRIGNGYSNSKNGKVKVADILESSGSTYFDYKDFGYLVRFSTKKLSRHELVNQGIYTKLGKHIRSVFCLSPMPDSSGSIDAIATSAMCHMLSVIPRNLRLFDIGFQANFAAAVIDYLNHYELPPGLNSMEKEIKRIWLYNICAAIGSQENDLERFKTLYKSGVRSFRIYSIATDTRIRDITQKITNYILENLIDTELFVGQITSIQQFWDLYKHLNKKQWELINGFYIGNGGGSRCKTAETGMVVSSPYLSYQIRRTGLLDNKSLIIEGGVGTEPAAALLLGADGLSYSAGATGGCIESPGGALYIYSDSKQEYWKPYRGEASPSVKIVEGVLYPTGDAKQVEGKNGFVRMEKKCPSMCARILMLNEWLSQSLVKLGINSMLQLKNLGTILSKNEVEEIYEQSPWQTPDIIKLDGIHDKNSDIQKYIIPLPLYKRSSSQRRVASAYGLVDEAKIGT</sequence>
<reference evidence="2 3" key="1">
    <citation type="journal article" date="2016" name="Nat. Commun.">
        <title>Thousands of microbial genomes shed light on interconnected biogeochemical processes in an aquifer system.</title>
        <authorList>
            <person name="Anantharaman K."/>
            <person name="Brown C.T."/>
            <person name="Hug L.A."/>
            <person name="Sharon I."/>
            <person name="Castelle C.J."/>
            <person name="Probst A.J."/>
            <person name="Thomas B.C."/>
            <person name="Singh A."/>
            <person name="Wilkins M.J."/>
            <person name="Karaoz U."/>
            <person name="Brodie E.L."/>
            <person name="Williams K.H."/>
            <person name="Hubbard S.S."/>
            <person name="Banfield J.F."/>
        </authorList>
    </citation>
    <scope>NUCLEOTIDE SEQUENCE [LARGE SCALE GENOMIC DNA]</scope>
</reference>
<dbReference type="AlphaFoldDB" id="A0A1F7YCG8"/>
<evidence type="ECO:0000313" key="3">
    <source>
        <dbReference type="Proteomes" id="UP000178851"/>
    </source>
</evidence>
<evidence type="ECO:0000259" key="1">
    <source>
        <dbReference type="Pfam" id="PF00478"/>
    </source>
</evidence>
<name>A0A1F7YCG8_9BACT</name>